<dbReference type="GO" id="GO:0032259">
    <property type="term" value="P:methylation"/>
    <property type="evidence" value="ECO:0007669"/>
    <property type="project" value="UniProtKB-KW"/>
</dbReference>
<reference evidence="2 3" key="1">
    <citation type="journal article" date="2023" name="Microbiol. Resour. Announc.">
        <title>Complete Genome Sequence of Imperialibacter roseus strain P4T.</title>
        <authorList>
            <person name="Tizabi D.R."/>
            <person name="Bachvaroff T."/>
            <person name="Hill R.T."/>
        </authorList>
    </citation>
    <scope>NUCLEOTIDE SEQUENCE [LARGE SCALE GENOMIC DNA]</scope>
    <source>
        <strain evidence="2 3">P4T</strain>
    </source>
</reference>
<feature type="domain" description="Methyltransferase" evidence="1">
    <location>
        <begin position="47"/>
        <end position="129"/>
    </location>
</feature>
<accession>A0ABZ0IIL9</accession>
<proteinExistence type="predicted"/>
<dbReference type="GO" id="GO:0008168">
    <property type="term" value="F:methyltransferase activity"/>
    <property type="evidence" value="ECO:0007669"/>
    <property type="project" value="UniProtKB-KW"/>
</dbReference>
<keyword evidence="2" id="KW-0489">Methyltransferase</keyword>
<name>A0ABZ0IIL9_9BACT</name>
<dbReference type="CDD" id="cd02440">
    <property type="entry name" value="AdoMet_MTases"/>
    <property type="match status" value="1"/>
</dbReference>
<dbReference type="InterPro" id="IPR029063">
    <property type="entry name" value="SAM-dependent_MTases_sf"/>
</dbReference>
<dbReference type="RefSeq" id="WP_317487326.1">
    <property type="nucleotide sequence ID" value="NZ_CP136051.1"/>
</dbReference>
<keyword evidence="2" id="KW-0808">Transferase</keyword>
<keyword evidence="3" id="KW-1185">Reference proteome</keyword>
<dbReference type="Proteomes" id="UP001302349">
    <property type="component" value="Chromosome"/>
</dbReference>
<evidence type="ECO:0000313" key="3">
    <source>
        <dbReference type="Proteomes" id="UP001302349"/>
    </source>
</evidence>
<sequence>MNTKNHYDQHLSHFYSWMVGDFEQKAAEQQTFFEKNGIIPESFGLAIDLGAGHGLQAIPLARLGFSVTAIDFSAVLLKELEERKGHLDISTIEADITDTYWHGSLKPELVVCMGDTISHLESFEQVETLTLTLSNLLTREGKLIYSFRDYSQALEDTQRFIPVNSDSNRIHTCLLEYFDNTVRVTDLLHEKQGDIWQQQVSSYTKLRLTSDMVSAMIEKSGLNVISEGVHNRMSYLIAQK</sequence>
<evidence type="ECO:0000259" key="1">
    <source>
        <dbReference type="Pfam" id="PF13649"/>
    </source>
</evidence>
<dbReference type="Pfam" id="PF13649">
    <property type="entry name" value="Methyltransf_25"/>
    <property type="match status" value="1"/>
</dbReference>
<dbReference type="InterPro" id="IPR041698">
    <property type="entry name" value="Methyltransf_25"/>
</dbReference>
<protein>
    <submittedName>
        <fullName evidence="2">Methyltransferase domain-containing protein</fullName>
    </submittedName>
</protein>
<dbReference type="EMBL" id="CP136051">
    <property type="protein sequence ID" value="WOK04516.1"/>
    <property type="molecule type" value="Genomic_DNA"/>
</dbReference>
<gene>
    <name evidence="2" type="ORF">RT717_15655</name>
</gene>
<dbReference type="Gene3D" id="3.40.50.150">
    <property type="entry name" value="Vaccinia Virus protein VP39"/>
    <property type="match status" value="1"/>
</dbReference>
<dbReference type="SUPFAM" id="SSF53335">
    <property type="entry name" value="S-adenosyl-L-methionine-dependent methyltransferases"/>
    <property type="match status" value="1"/>
</dbReference>
<evidence type="ECO:0000313" key="2">
    <source>
        <dbReference type="EMBL" id="WOK04516.1"/>
    </source>
</evidence>
<organism evidence="2 3">
    <name type="scientific">Imperialibacter roseus</name>
    <dbReference type="NCBI Taxonomy" id="1324217"/>
    <lineage>
        <taxon>Bacteria</taxon>
        <taxon>Pseudomonadati</taxon>
        <taxon>Bacteroidota</taxon>
        <taxon>Cytophagia</taxon>
        <taxon>Cytophagales</taxon>
        <taxon>Flammeovirgaceae</taxon>
        <taxon>Imperialibacter</taxon>
    </lineage>
</organism>